<protein>
    <submittedName>
        <fullName evidence="1">Uncharacterized protein</fullName>
    </submittedName>
</protein>
<dbReference type="EMBL" id="AMWG01000008">
    <property type="protein sequence ID" value="ELP35669.1"/>
    <property type="molecule type" value="Genomic_DNA"/>
</dbReference>
<gene>
    <name evidence="1" type="ORF">RBSWK_00379</name>
</gene>
<reference evidence="1 2" key="1">
    <citation type="journal article" date="2013" name="Mar. Genomics">
        <title>Expression of sulfatases in Rhodopirellula baltica and the diversity of sulfatases in the genus Rhodopirellula.</title>
        <authorList>
            <person name="Wegner C.E."/>
            <person name="Richter-Heitmann T."/>
            <person name="Klindworth A."/>
            <person name="Klockow C."/>
            <person name="Richter M."/>
            <person name="Achstetter T."/>
            <person name="Glockner F.O."/>
            <person name="Harder J."/>
        </authorList>
    </citation>
    <scope>NUCLEOTIDE SEQUENCE [LARGE SCALE GENOMIC DNA]</scope>
    <source>
        <strain evidence="1 2">SWK14</strain>
    </source>
</reference>
<evidence type="ECO:0000313" key="1">
    <source>
        <dbReference type="EMBL" id="ELP35669.1"/>
    </source>
</evidence>
<organism evidence="1 2">
    <name type="scientific">Rhodopirellula baltica SWK14</name>
    <dbReference type="NCBI Taxonomy" id="993516"/>
    <lineage>
        <taxon>Bacteria</taxon>
        <taxon>Pseudomonadati</taxon>
        <taxon>Planctomycetota</taxon>
        <taxon>Planctomycetia</taxon>
        <taxon>Pirellulales</taxon>
        <taxon>Pirellulaceae</taxon>
        <taxon>Rhodopirellula</taxon>
    </lineage>
</organism>
<proteinExistence type="predicted"/>
<comment type="caution">
    <text evidence="1">The sequence shown here is derived from an EMBL/GenBank/DDBJ whole genome shotgun (WGS) entry which is preliminary data.</text>
</comment>
<name>L7CMZ4_RHOBT</name>
<evidence type="ECO:0000313" key="2">
    <source>
        <dbReference type="Proteomes" id="UP000010959"/>
    </source>
</evidence>
<accession>L7CMZ4</accession>
<dbReference type="Proteomes" id="UP000010959">
    <property type="component" value="Unassembled WGS sequence"/>
</dbReference>
<dbReference type="AlphaFoldDB" id="L7CMZ4"/>
<sequence length="50" mass="5718">MRRSDAGASDIERAEVVVVLDFFFATGFHLGECVSKLRMQWSELSRSILR</sequence>